<dbReference type="EMBL" id="JXQG01000021">
    <property type="protein sequence ID" value="KKZ12428.1"/>
    <property type="molecule type" value="Genomic_DNA"/>
</dbReference>
<organism evidence="1 2">
    <name type="scientific">Candidatus Synechococcus spongiarum SP3</name>
    <dbReference type="NCBI Taxonomy" id="1604020"/>
    <lineage>
        <taxon>Bacteria</taxon>
        <taxon>Bacillati</taxon>
        <taxon>Cyanobacteriota</taxon>
        <taxon>Cyanophyceae</taxon>
        <taxon>Synechococcales</taxon>
        <taxon>Synechococcaceae</taxon>
        <taxon>Synechococcus</taxon>
    </lineage>
</organism>
<evidence type="ECO:0008006" key="3">
    <source>
        <dbReference type="Google" id="ProtNLM"/>
    </source>
</evidence>
<evidence type="ECO:0000313" key="2">
    <source>
        <dbReference type="Proteomes" id="UP000035067"/>
    </source>
</evidence>
<comment type="caution">
    <text evidence="1">The sequence shown here is derived from an EMBL/GenBank/DDBJ whole genome shotgun (WGS) entry which is preliminary data.</text>
</comment>
<accession>A0A0G2IWF1</accession>
<evidence type="ECO:0000313" key="1">
    <source>
        <dbReference type="EMBL" id="KKZ12428.1"/>
    </source>
</evidence>
<dbReference type="AlphaFoldDB" id="A0A0G2IWF1"/>
<dbReference type="Proteomes" id="UP000035067">
    <property type="component" value="Unassembled WGS sequence"/>
</dbReference>
<gene>
    <name evidence="1" type="ORF">TE42_04625</name>
</gene>
<sequence length="123" mass="13467">MTRHFHASRALVGFLALLGGCGFGGELPQARPLPSGCLAQFGGEPLDPGEHMAVCDHIVASHPRLLRAHMDRFIVWQHYGKEPEACQKLFDLEKTVATLTSTPDVQEDFHFSVEVICRKGGDG</sequence>
<proteinExistence type="predicted"/>
<reference evidence="1 2" key="1">
    <citation type="submission" date="2015-01" db="EMBL/GenBank/DDBJ databases">
        <title>Lifestyle Evolution in Cyanobacterial Symbionts of Sponges.</title>
        <authorList>
            <person name="Burgsdorf I."/>
            <person name="Slaby B.M."/>
            <person name="Handley K.M."/>
            <person name="Haber M."/>
            <person name="Blom J."/>
            <person name="Marshall C.W."/>
            <person name="Gilbert J.A."/>
            <person name="Hentschel U."/>
            <person name="Steindler L."/>
        </authorList>
    </citation>
    <scope>NUCLEOTIDE SEQUENCE [LARGE SCALE GENOMIC DNA]</scope>
    <source>
        <strain evidence="1">SP3</strain>
    </source>
</reference>
<name>A0A0G2IWF1_9SYNE</name>
<dbReference type="PROSITE" id="PS51257">
    <property type="entry name" value="PROKAR_LIPOPROTEIN"/>
    <property type="match status" value="1"/>
</dbReference>
<protein>
    <recommendedName>
        <fullName evidence="3">Lipoprotein</fullName>
    </recommendedName>
</protein>
<dbReference type="PATRIC" id="fig|1604020.3.peg.337"/>